<evidence type="ECO:0000256" key="1">
    <source>
        <dbReference type="SAM" id="MobiDB-lite"/>
    </source>
</evidence>
<comment type="caution">
    <text evidence="2">The sequence shown here is derived from an EMBL/GenBank/DDBJ whole genome shotgun (WGS) entry which is preliminary data.</text>
</comment>
<protein>
    <submittedName>
        <fullName evidence="2">Uncharacterized protein</fullName>
    </submittedName>
</protein>
<dbReference type="AlphaFoldDB" id="A0A8S1HLB7"/>
<evidence type="ECO:0000313" key="2">
    <source>
        <dbReference type="EMBL" id="CAD6195863.1"/>
    </source>
</evidence>
<sequence length="178" mass="20405">MKALFFYEEEVDNTSNLKKKMKPAILHTSLDSGFCRSVLLISSFFYIHPSQLEFCLQKVSPRLKTEKAKKSPIRHNFGVEFSLEKPDVRKIVLITDGYPRVYTASVPDLRRSRTCETEGSTCGRTRRRTTGYGRRDPEGGGKPGRVPVAQSECVSMPINDHERLRRFTQRIMEKMATT</sequence>
<feature type="region of interest" description="Disordered" evidence="1">
    <location>
        <begin position="116"/>
        <end position="148"/>
    </location>
</feature>
<name>A0A8S1HLB7_9PELO</name>
<gene>
    <name evidence="2" type="ORF">CAUJ_LOCUS11781</name>
</gene>
<organism evidence="2 3">
    <name type="scientific">Caenorhabditis auriculariae</name>
    <dbReference type="NCBI Taxonomy" id="2777116"/>
    <lineage>
        <taxon>Eukaryota</taxon>
        <taxon>Metazoa</taxon>
        <taxon>Ecdysozoa</taxon>
        <taxon>Nematoda</taxon>
        <taxon>Chromadorea</taxon>
        <taxon>Rhabditida</taxon>
        <taxon>Rhabditina</taxon>
        <taxon>Rhabditomorpha</taxon>
        <taxon>Rhabditoidea</taxon>
        <taxon>Rhabditidae</taxon>
        <taxon>Peloderinae</taxon>
        <taxon>Caenorhabditis</taxon>
    </lineage>
</organism>
<dbReference type="Proteomes" id="UP000835052">
    <property type="component" value="Unassembled WGS sequence"/>
</dbReference>
<accession>A0A8S1HLB7</accession>
<evidence type="ECO:0000313" key="3">
    <source>
        <dbReference type="Proteomes" id="UP000835052"/>
    </source>
</evidence>
<dbReference type="EMBL" id="CAJGYM010000062">
    <property type="protein sequence ID" value="CAD6195863.1"/>
    <property type="molecule type" value="Genomic_DNA"/>
</dbReference>
<reference evidence="2" key="1">
    <citation type="submission" date="2020-10" db="EMBL/GenBank/DDBJ databases">
        <authorList>
            <person name="Kikuchi T."/>
        </authorList>
    </citation>
    <scope>NUCLEOTIDE SEQUENCE</scope>
    <source>
        <strain evidence="2">NKZ352</strain>
    </source>
</reference>
<proteinExistence type="predicted"/>
<keyword evidence="3" id="KW-1185">Reference proteome</keyword>